<dbReference type="InterPro" id="IPR036086">
    <property type="entry name" value="ParB/Sulfiredoxin_sf"/>
</dbReference>
<dbReference type="InterPro" id="IPR004437">
    <property type="entry name" value="ParB/RepB/Spo0J"/>
</dbReference>
<dbReference type="PANTHER" id="PTHR33375:SF1">
    <property type="entry name" value="CHROMOSOME-PARTITIONING PROTEIN PARB-RELATED"/>
    <property type="match status" value="1"/>
</dbReference>
<dbReference type="RefSeq" id="WP_380431955.1">
    <property type="nucleotide sequence ID" value="NZ_JBHSAC010000056.1"/>
</dbReference>
<dbReference type="EMBL" id="JBHSAC010000056">
    <property type="protein sequence ID" value="MFC3932497.1"/>
    <property type="molecule type" value="Genomic_DNA"/>
</dbReference>
<evidence type="ECO:0000259" key="4">
    <source>
        <dbReference type="SMART" id="SM00470"/>
    </source>
</evidence>
<dbReference type="NCBIfam" id="TIGR00180">
    <property type="entry name" value="parB_part"/>
    <property type="match status" value="1"/>
</dbReference>
<accession>A0ABV8D2Q8</accession>
<keyword evidence="2" id="KW-0159">Chromosome partition</keyword>
<dbReference type="CDD" id="cd16393">
    <property type="entry name" value="SPO0J_N"/>
    <property type="match status" value="1"/>
</dbReference>
<dbReference type="Pfam" id="PF17762">
    <property type="entry name" value="HTH_ParB"/>
    <property type="match status" value="1"/>
</dbReference>
<comment type="caution">
    <text evidence="5">The sequence shown here is derived from an EMBL/GenBank/DDBJ whole genome shotgun (WGS) entry which is preliminary data.</text>
</comment>
<dbReference type="Pfam" id="PF02195">
    <property type="entry name" value="ParB_N"/>
    <property type="match status" value="1"/>
</dbReference>
<dbReference type="Gene3D" id="1.10.10.2830">
    <property type="match status" value="1"/>
</dbReference>
<reference evidence="6" key="1">
    <citation type="journal article" date="2019" name="Int. J. Syst. Evol. Microbiol.">
        <title>The Global Catalogue of Microorganisms (GCM) 10K type strain sequencing project: providing services to taxonomists for standard genome sequencing and annotation.</title>
        <authorList>
            <consortium name="The Broad Institute Genomics Platform"/>
            <consortium name="The Broad Institute Genome Sequencing Center for Infectious Disease"/>
            <person name="Wu L."/>
            <person name="Ma J."/>
        </authorList>
    </citation>
    <scope>NUCLEOTIDE SEQUENCE [LARGE SCALE GENOMIC DNA]</scope>
    <source>
        <strain evidence="6">CCUG 58728</strain>
    </source>
</reference>
<dbReference type="InterPro" id="IPR057240">
    <property type="entry name" value="ParB_dimer_C"/>
</dbReference>
<evidence type="ECO:0000256" key="2">
    <source>
        <dbReference type="ARBA" id="ARBA00022829"/>
    </source>
</evidence>
<comment type="similarity">
    <text evidence="1">Belongs to the ParB family.</text>
</comment>
<dbReference type="Proteomes" id="UP001595901">
    <property type="component" value="Unassembled WGS sequence"/>
</dbReference>
<evidence type="ECO:0000313" key="6">
    <source>
        <dbReference type="Proteomes" id="UP001595901"/>
    </source>
</evidence>
<dbReference type="SUPFAM" id="SSF110849">
    <property type="entry name" value="ParB/Sulfiredoxin"/>
    <property type="match status" value="1"/>
</dbReference>
<keyword evidence="6" id="KW-1185">Reference proteome</keyword>
<feature type="domain" description="ParB-like N-terminal" evidence="4">
    <location>
        <begin position="6"/>
        <end position="96"/>
    </location>
</feature>
<keyword evidence="3" id="KW-0238">DNA-binding</keyword>
<dbReference type="Pfam" id="PF23552">
    <property type="entry name" value="ParB_C"/>
    <property type="match status" value="1"/>
</dbReference>
<evidence type="ECO:0000256" key="3">
    <source>
        <dbReference type="ARBA" id="ARBA00023125"/>
    </source>
</evidence>
<dbReference type="InterPro" id="IPR041468">
    <property type="entry name" value="HTH_ParB/Spo0J"/>
</dbReference>
<organism evidence="5 6">
    <name type="scientific">Streptococcus dentapri</name>
    <dbReference type="NCBI Taxonomy" id="573564"/>
    <lineage>
        <taxon>Bacteria</taxon>
        <taxon>Bacillati</taxon>
        <taxon>Bacillota</taxon>
        <taxon>Bacilli</taxon>
        <taxon>Lactobacillales</taxon>
        <taxon>Streptococcaceae</taxon>
        <taxon>Streptococcus</taxon>
    </lineage>
</organism>
<dbReference type="SMART" id="SM00470">
    <property type="entry name" value="ParB"/>
    <property type="match status" value="1"/>
</dbReference>
<dbReference type="InterPro" id="IPR050336">
    <property type="entry name" value="Chromosome_partition/occlusion"/>
</dbReference>
<protein>
    <submittedName>
        <fullName evidence="5">ParB/RepB/Spo0J family partition protein</fullName>
    </submittedName>
</protein>
<evidence type="ECO:0000256" key="1">
    <source>
        <dbReference type="ARBA" id="ARBA00006295"/>
    </source>
</evidence>
<name>A0ABV8D2Q8_9STRE</name>
<gene>
    <name evidence="5" type="ORF">ACFOSE_06935</name>
</gene>
<dbReference type="Gene3D" id="3.90.1530.30">
    <property type="match status" value="1"/>
</dbReference>
<sequence>MAEELKQIRLKDISPNPFQPRLTFKEEELEELAKSIKENGLIQPIIVRKSQVFGYELIAGERRFRASQLANLKTIPAIVKDLSDKDSRIQAIIENLQRSDLNPIEEAQAYQKLIETSQMTHEEIAQYMGKSRPYITNFLRLLNLSENIQAALEDGSLSSGHARLLLGLSETEQENWLATIKDQKLSVRELEKLLSPKNKPQTTKKTKDIFKKNLEQELTQFLGTPVSISMAKNQTGKLSIHFSSQEDLNRIVNKLK</sequence>
<dbReference type="SUPFAM" id="SSF109709">
    <property type="entry name" value="KorB DNA-binding domain-like"/>
    <property type="match status" value="1"/>
</dbReference>
<dbReference type="PANTHER" id="PTHR33375">
    <property type="entry name" value="CHROMOSOME-PARTITIONING PROTEIN PARB-RELATED"/>
    <property type="match status" value="1"/>
</dbReference>
<evidence type="ECO:0000313" key="5">
    <source>
        <dbReference type="EMBL" id="MFC3932497.1"/>
    </source>
</evidence>
<proteinExistence type="inferred from homology"/>
<dbReference type="InterPro" id="IPR003115">
    <property type="entry name" value="ParB_N"/>
</dbReference>